<name>A0ABT1S949_9FIRM</name>
<accession>A0ABT1S949</accession>
<gene>
    <name evidence="2" type="ORF">NE686_07900</name>
</gene>
<dbReference type="Proteomes" id="UP001524478">
    <property type="component" value="Unassembled WGS sequence"/>
</dbReference>
<proteinExistence type="predicted"/>
<dbReference type="Pfam" id="PF05857">
    <property type="entry name" value="TraX"/>
    <property type="match status" value="1"/>
</dbReference>
<feature type="transmembrane region" description="Helical" evidence="1">
    <location>
        <begin position="188"/>
        <end position="208"/>
    </location>
</feature>
<keyword evidence="1" id="KW-1133">Transmembrane helix</keyword>
<keyword evidence="1" id="KW-0812">Transmembrane</keyword>
<sequence length="294" mass="34694">MTNTILKRRNTTFKMTSTMLKIFAMLFMLFDHIWIFIPNIPYFFHWIGRLSAPIFIYCCVLGFINTKDKKKYIIRLYVFSLIMGIENYLLDINFNFIRTLFLTSIILFIVEKLKCREKNSKLYLFLFIFWQIITSLLITFLVFNSNLTEKSLYMIVTVLFNIFNLDGGILFILLGVAMFVFKDSNEKLLISFILITCIFVALFNTNLLSRVSSLLGLRGKYAAIFNSIFNLLFQAHPSVANADLFYGNPQWMMIFSLIFIFMYNGEKGKGFKYLFYIFYPLHIAILFFMQSILF</sequence>
<feature type="transmembrane region" description="Helical" evidence="1">
    <location>
        <begin position="122"/>
        <end position="143"/>
    </location>
</feature>
<dbReference type="RefSeq" id="WP_216556800.1">
    <property type="nucleotide sequence ID" value="NZ_JAHLOH010000022.1"/>
</dbReference>
<dbReference type="EMBL" id="JANGAC010000004">
    <property type="protein sequence ID" value="MCQ4923000.1"/>
    <property type="molecule type" value="Genomic_DNA"/>
</dbReference>
<evidence type="ECO:0000256" key="1">
    <source>
        <dbReference type="SAM" id="Phobius"/>
    </source>
</evidence>
<evidence type="ECO:0000313" key="3">
    <source>
        <dbReference type="Proteomes" id="UP001524478"/>
    </source>
</evidence>
<feature type="transmembrane region" description="Helical" evidence="1">
    <location>
        <begin position="95"/>
        <end position="110"/>
    </location>
</feature>
<feature type="transmembrane region" description="Helical" evidence="1">
    <location>
        <begin position="273"/>
        <end position="293"/>
    </location>
</feature>
<dbReference type="InterPro" id="IPR008875">
    <property type="entry name" value="TraX"/>
</dbReference>
<keyword evidence="3" id="KW-1185">Reference proteome</keyword>
<feature type="transmembrane region" description="Helical" evidence="1">
    <location>
        <begin position="20"/>
        <end position="37"/>
    </location>
</feature>
<comment type="caution">
    <text evidence="2">The sequence shown here is derived from an EMBL/GenBank/DDBJ whole genome shotgun (WGS) entry which is preliminary data.</text>
</comment>
<evidence type="ECO:0000313" key="2">
    <source>
        <dbReference type="EMBL" id="MCQ4923000.1"/>
    </source>
</evidence>
<feature type="transmembrane region" description="Helical" evidence="1">
    <location>
        <begin position="244"/>
        <end position="261"/>
    </location>
</feature>
<feature type="transmembrane region" description="Helical" evidence="1">
    <location>
        <begin position="155"/>
        <end position="181"/>
    </location>
</feature>
<protein>
    <submittedName>
        <fullName evidence="2">Conjugal transfer protein TraX</fullName>
    </submittedName>
</protein>
<feature type="transmembrane region" description="Helical" evidence="1">
    <location>
        <begin position="72"/>
        <end position="89"/>
    </location>
</feature>
<keyword evidence="1" id="KW-0472">Membrane</keyword>
<organism evidence="2 3">
    <name type="scientific">Tissierella carlieri</name>
    <dbReference type="NCBI Taxonomy" id="689904"/>
    <lineage>
        <taxon>Bacteria</taxon>
        <taxon>Bacillati</taxon>
        <taxon>Bacillota</taxon>
        <taxon>Tissierellia</taxon>
        <taxon>Tissierellales</taxon>
        <taxon>Tissierellaceae</taxon>
        <taxon>Tissierella</taxon>
    </lineage>
</organism>
<reference evidence="2 3" key="1">
    <citation type="submission" date="2022-06" db="EMBL/GenBank/DDBJ databases">
        <title>Isolation of gut microbiota from human fecal samples.</title>
        <authorList>
            <person name="Pamer E.G."/>
            <person name="Barat B."/>
            <person name="Waligurski E."/>
            <person name="Medina S."/>
            <person name="Paddock L."/>
            <person name="Mostad J."/>
        </authorList>
    </citation>
    <scope>NUCLEOTIDE SEQUENCE [LARGE SCALE GENOMIC DNA]</scope>
    <source>
        <strain evidence="2 3">DFI.7.95</strain>
    </source>
</reference>
<feature type="transmembrane region" description="Helical" evidence="1">
    <location>
        <begin position="43"/>
        <end position="65"/>
    </location>
</feature>